<keyword evidence="2" id="KW-1185">Reference proteome</keyword>
<comment type="caution">
    <text evidence="1">The sequence shown here is derived from an EMBL/GenBank/DDBJ whole genome shotgun (WGS) entry which is preliminary data.</text>
</comment>
<reference evidence="2" key="1">
    <citation type="journal article" date="2023" name="Front. Plant Sci.">
        <title>Chromosomal-level genome assembly of Melastoma candidum provides insights into trichome evolution.</title>
        <authorList>
            <person name="Zhong Y."/>
            <person name="Wu W."/>
            <person name="Sun C."/>
            <person name="Zou P."/>
            <person name="Liu Y."/>
            <person name="Dai S."/>
            <person name="Zhou R."/>
        </authorList>
    </citation>
    <scope>NUCLEOTIDE SEQUENCE [LARGE SCALE GENOMIC DNA]</scope>
</reference>
<accession>A0ACB9KXX5</accession>
<organism evidence="1 2">
    <name type="scientific">Melastoma candidum</name>
    <dbReference type="NCBI Taxonomy" id="119954"/>
    <lineage>
        <taxon>Eukaryota</taxon>
        <taxon>Viridiplantae</taxon>
        <taxon>Streptophyta</taxon>
        <taxon>Embryophyta</taxon>
        <taxon>Tracheophyta</taxon>
        <taxon>Spermatophyta</taxon>
        <taxon>Magnoliopsida</taxon>
        <taxon>eudicotyledons</taxon>
        <taxon>Gunneridae</taxon>
        <taxon>Pentapetalae</taxon>
        <taxon>rosids</taxon>
        <taxon>malvids</taxon>
        <taxon>Myrtales</taxon>
        <taxon>Melastomataceae</taxon>
        <taxon>Melastomatoideae</taxon>
        <taxon>Melastomateae</taxon>
        <taxon>Melastoma</taxon>
    </lineage>
</organism>
<evidence type="ECO:0000313" key="1">
    <source>
        <dbReference type="EMBL" id="KAI4302252.1"/>
    </source>
</evidence>
<dbReference type="Proteomes" id="UP001057402">
    <property type="component" value="Chromosome 12"/>
</dbReference>
<proteinExistence type="predicted"/>
<dbReference type="EMBL" id="CM042891">
    <property type="protein sequence ID" value="KAI4302252.1"/>
    <property type="molecule type" value="Genomic_DNA"/>
</dbReference>
<gene>
    <name evidence="1" type="ORF">MLD38_038026</name>
</gene>
<sequence>MPLMMLVVLLLYLIAISTLMTPASPALDTFVYGGCSQLKYIPGSPYEANLNSLLTSLVNSAIAGTTYNNFTSDSASPSSSPQDTVYGVFQCRGDLSADQCSRCVSRSISQVGTLCSGACGGAWQLEGCFVKYDNSTFLGVEDKTEVVKKCGPPAGYDSDSLTRRDAVLGFIAAGGGDTPKAYRVGWSGNMEAYGQCVQDMTEGQCGDCLNEAIGRVKSECGAAKWGGVYLGKCYVRYSEGGDQSRSQPAGGRSSSGTGNNDNEIEKTLAILIGIIAAVALVIVFIYKSCEEAKGGGGK</sequence>
<name>A0ACB9KXX5_9MYRT</name>
<protein>
    <submittedName>
        <fullName evidence="1">Uncharacterized protein</fullName>
    </submittedName>
</protein>
<evidence type="ECO:0000313" key="2">
    <source>
        <dbReference type="Proteomes" id="UP001057402"/>
    </source>
</evidence>